<dbReference type="SUPFAM" id="SSF81901">
    <property type="entry name" value="HCP-like"/>
    <property type="match status" value="1"/>
</dbReference>
<dbReference type="InterPro" id="IPR050767">
    <property type="entry name" value="Sel1_AlgK"/>
</dbReference>
<gene>
    <name evidence="2" type="ORF">MICPUCDRAFT_58385</name>
</gene>
<dbReference type="PANTHER" id="PTHR11102:SF160">
    <property type="entry name" value="ERAD-ASSOCIATED E3 UBIQUITIN-PROTEIN LIGASE COMPONENT HRD3"/>
    <property type="match status" value="1"/>
</dbReference>
<dbReference type="InterPro" id="IPR011990">
    <property type="entry name" value="TPR-like_helical_dom_sf"/>
</dbReference>
<reference evidence="2 3" key="1">
    <citation type="journal article" date="2009" name="Science">
        <title>Green evolution and dynamic adaptations revealed by genomes of the marine picoeukaryotes Micromonas.</title>
        <authorList>
            <person name="Worden A.Z."/>
            <person name="Lee J.H."/>
            <person name="Mock T."/>
            <person name="Rouze P."/>
            <person name="Simmons M.P."/>
            <person name="Aerts A.L."/>
            <person name="Allen A.E."/>
            <person name="Cuvelier M.L."/>
            <person name="Derelle E."/>
            <person name="Everett M.V."/>
            <person name="Foulon E."/>
            <person name="Grimwood J."/>
            <person name="Gundlach H."/>
            <person name="Henrissat B."/>
            <person name="Napoli C."/>
            <person name="McDonald S.M."/>
            <person name="Parker M.S."/>
            <person name="Rombauts S."/>
            <person name="Salamov A."/>
            <person name="Von Dassow P."/>
            <person name="Badger J.H."/>
            <person name="Coutinho P.M."/>
            <person name="Demir E."/>
            <person name="Dubchak I."/>
            <person name="Gentemann C."/>
            <person name="Eikrem W."/>
            <person name="Gready J.E."/>
            <person name="John U."/>
            <person name="Lanier W."/>
            <person name="Lindquist E.A."/>
            <person name="Lucas S."/>
            <person name="Mayer K.F."/>
            <person name="Moreau H."/>
            <person name="Not F."/>
            <person name="Otillar R."/>
            <person name="Panaud O."/>
            <person name="Pangilinan J."/>
            <person name="Paulsen I."/>
            <person name="Piegu B."/>
            <person name="Poliakov A."/>
            <person name="Robbens S."/>
            <person name="Schmutz J."/>
            <person name="Toulza E."/>
            <person name="Wyss T."/>
            <person name="Zelensky A."/>
            <person name="Zhou K."/>
            <person name="Armbrust E.V."/>
            <person name="Bhattacharya D."/>
            <person name="Goodenough U.W."/>
            <person name="Van de Peer Y."/>
            <person name="Grigoriev I.V."/>
        </authorList>
    </citation>
    <scope>NUCLEOTIDE SEQUENCE [LARGE SCALE GENOMIC DNA]</scope>
    <source>
        <strain evidence="2 3">CCMP1545</strain>
    </source>
</reference>
<dbReference type="Gene3D" id="1.25.40.10">
    <property type="entry name" value="Tetratricopeptide repeat domain"/>
    <property type="match status" value="1"/>
</dbReference>
<name>C1MS84_MICPC</name>
<proteinExistence type="inferred from homology"/>
<dbReference type="Proteomes" id="UP000001876">
    <property type="component" value="Unassembled WGS sequence"/>
</dbReference>
<dbReference type="InterPro" id="IPR006597">
    <property type="entry name" value="Sel1-like"/>
</dbReference>
<evidence type="ECO:0000256" key="1">
    <source>
        <dbReference type="ARBA" id="ARBA00038101"/>
    </source>
</evidence>
<dbReference type="KEGG" id="mpp:MICPUCDRAFT_58385"/>
<sequence>MSFDDVPENVAAVVFSHLGNDPIDRVRLAAVSKVWRSAEKADASLPVAPGELFSLGEVWFRQYPLDGHHQSMKAIYWWSKAAATGDADAMCAIGSCYRVGEGVKQDHTKAVEWWEKASRRGHADATHKLAWCYKYGTAVERDGGKALELYLKAVELGSAEAAWNLGVIYRYGRSDGMVAVDKKEALKWYRVTAERGGSDTVAKSIVAELEAELAAETTN</sequence>
<dbReference type="InterPro" id="IPR036047">
    <property type="entry name" value="F-box-like_dom_sf"/>
</dbReference>
<keyword evidence="3" id="KW-1185">Reference proteome</keyword>
<dbReference type="EMBL" id="GG663739">
    <property type="protein sequence ID" value="EEH57094.1"/>
    <property type="molecule type" value="Genomic_DNA"/>
</dbReference>
<accession>C1MS84</accession>
<dbReference type="AlphaFoldDB" id="C1MS84"/>
<dbReference type="eggNOG" id="KOG1550">
    <property type="taxonomic scope" value="Eukaryota"/>
</dbReference>
<organism evidence="3">
    <name type="scientific">Micromonas pusilla (strain CCMP1545)</name>
    <name type="common">Picoplanktonic green alga</name>
    <dbReference type="NCBI Taxonomy" id="564608"/>
    <lineage>
        <taxon>Eukaryota</taxon>
        <taxon>Viridiplantae</taxon>
        <taxon>Chlorophyta</taxon>
        <taxon>Mamiellophyceae</taxon>
        <taxon>Mamiellales</taxon>
        <taxon>Mamiellaceae</taxon>
        <taxon>Micromonas</taxon>
    </lineage>
</organism>
<dbReference type="SUPFAM" id="SSF81383">
    <property type="entry name" value="F-box domain"/>
    <property type="match status" value="1"/>
</dbReference>
<comment type="similarity">
    <text evidence="1">Belongs to the sel-1 family.</text>
</comment>
<evidence type="ECO:0000313" key="2">
    <source>
        <dbReference type="EMBL" id="EEH57094.1"/>
    </source>
</evidence>
<dbReference type="Pfam" id="PF08238">
    <property type="entry name" value="Sel1"/>
    <property type="match status" value="4"/>
</dbReference>
<dbReference type="GeneID" id="9684444"/>
<dbReference type="PANTHER" id="PTHR11102">
    <property type="entry name" value="SEL-1-LIKE PROTEIN"/>
    <property type="match status" value="1"/>
</dbReference>
<dbReference type="STRING" id="564608.C1MS84"/>
<dbReference type="RefSeq" id="XP_003058639.1">
    <property type="nucleotide sequence ID" value="XM_003058593.1"/>
</dbReference>
<dbReference type="OrthoDB" id="272077at2759"/>
<evidence type="ECO:0000313" key="3">
    <source>
        <dbReference type="Proteomes" id="UP000001876"/>
    </source>
</evidence>
<dbReference type="SMART" id="SM00671">
    <property type="entry name" value="SEL1"/>
    <property type="match status" value="3"/>
</dbReference>
<protein>
    <submittedName>
        <fullName evidence="2">Predicted protein</fullName>
    </submittedName>
</protein>